<dbReference type="Pfam" id="PF08849">
    <property type="entry name" value="BrxA"/>
    <property type="match status" value="1"/>
</dbReference>
<dbReference type="OrthoDB" id="3078533at2"/>
<organism evidence="1 2">
    <name type="scientific">Desemzia incerta</name>
    <dbReference type="NCBI Taxonomy" id="82801"/>
    <lineage>
        <taxon>Bacteria</taxon>
        <taxon>Bacillati</taxon>
        <taxon>Bacillota</taxon>
        <taxon>Bacilli</taxon>
        <taxon>Lactobacillales</taxon>
        <taxon>Carnobacteriaceae</taxon>
        <taxon>Desemzia</taxon>
    </lineage>
</organism>
<reference evidence="1 2" key="1">
    <citation type="submission" date="2016-10" db="EMBL/GenBank/DDBJ databases">
        <authorList>
            <person name="de Groot N.N."/>
        </authorList>
    </citation>
    <scope>NUCLEOTIDE SEQUENCE [LARGE SCALE GENOMIC DNA]</scope>
    <source>
        <strain evidence="1 2">DSM 20581</strain>
    </source>
</reference>
<dbReference type="RefSeq" id="WP_092480729.1">
    <property type="nucleotide sequence ID" value="NZ_FOXW01000006.1"/>
</dbReference>
<evidence type="ECO:0000313" key="1">
    <source>
        <dbReference type="EMBL" id="SFQ37659.1"/>
    </source>
</evidence>
<keyword evidence="2" id="KW-1185">Reference proteome</keyword>
<dbReference type="EMBL" id="FOXW01000006">
    <property type="protein sequence ID" value="SFQ37659.1"/>
    <property type="molecule type" value="Genomic_DNA"/>
</dbReference>
<dbReference type="Gene3D" id="1.10.3540.10">
    <property type="entry name" value="uncharacterized protein from magnetospirillum magneticum domain"/>
    <property type="match status" value="1"/>
</dbReference>
<evidence type="ECO:0000313" key="2">
    <source>
        <dbReference type="Proteomes" id="UP000199136"/>
    </source>
</evidence>
<gene>
    <name evidence="1" type="ORF">SAMN04488506_1689</name>
</gene>
<name>A0A1I5Y0E2_9LACT</name>
<accession>A0A1I5Y0E2</accession>
<protein>
    <submittedName>
        <fullName evidence="1">Putative inner membrane protein</fullName>
    </submittedName>
</protein>
<dbReference type="AlphaFoldDB" id="A0A1I5Y0E2"/>
<dbReference type="Proteomes" id="UP000199136">
    <property type="component" value="Unassembled WGS sequence"/>
</dbReference>
<dbReference type="STRING" id="82801.SAMN04488506_1689"/>
<dbReference type="InterPro" id="IPR014948">
    <property type="entry name" value="BrxA"/>
</dbReference>
<sequence>MAAKKYLTTLNTRSFLYEETKQVASLLHQGKRHDEIAEIIWEKNLFQLTSEDRANRFYSEIQKRLEELDIYLFNQFLATDIPTSKAILFYALLKKDQLFYEWMREVVWVKFLVLDWQISREETEAFFELKAMQNKTVASWTPETKSLLIDSYHRVLHEVDMANVVEDVLQLQRLAINEDIRTYLIERKEIEIVEVMLGELIG</sequence>
<dbReference type="InterPro" id="IPR023137">
    <property type="entry name" value="BrxA_sf"/>
</dbReference>
<proteinExistence type="predicted"/>